<protein>
    <submittedName>
        <fullName evidence="8">Carboxylate/amino acid/amine transporter</fullName>
    </submittedName>
</protein>
<dbReference type="SUPFAM" id="SSF103481">
    <property type="entry name" value="Multidrug resistance efflux transporter EmrE"/>
    <property type="match status" value="2"/>
</dbReference>
<evidence type="ECO:0000259" key="7">
    <source>
        <dbReference type="Pfam" id="PF00892"/>
    </source>
</evidence>
<evidence type="ECO:0000256" key="6">
    <source>
        <dbReference type="SAM" id="Phobius"/>
    </source>
</evidence>
<dbReference type="Pfam" id="PF00892">
    <property type="entry name" value="EamA"/>
    <property type="match status" value="2"/>
</dbReference>
<feature type="transmembrane region" description="Helical" evidence="6">
    <location>
        <begin position="155"/>
        <end position="176"/>
    </location>
</feature>
<dbReference type="InterPro" id="IPR037185">
    <property type="entry name" value="EmrE-like"/>
</dbReference>
<organism evidence="8 9">
    <name type="scientific">Anaerohalosphaera lusitana</name>
    <dbReference type="NCBI Taxonomy" id="1936003"/>
    <lineage>
        <taxon>Bacteria</taxon>
        <taxon>Pseudomonadati</taxon>
        <taxon>Planctomycetota</taxon>
        <taxon>Phycisphaerae</taxon>
        <taxon>Sedimentisphaerales</taxon>
        <taxon>Anaerohalosphaeraceae</taxon>
        <taxon>Anaerohalosphaera</taxon>
    </lineage>
</organism>
<feature type="domain" description="EamA" evidence="7">
    <location>
        <begin position="7"/>
        <end position="143"/>
    </location>
</feature>
<feature type="transmembrane region" description="Helical" evidence="6">
    <location>
        <begin position="40"/>
        <end position="58"/>
    </location>
</feature>
<dbReference type="InterPro" id="IPR000620">
    <property type="entry name" value="EamA_dom"/>
</dbReference>
<dbReference type="EMBL" id="CP019791">
    <property type="protein sequence ID" value="AQT70235.1"/>
    <property type="molecule type" value="Genomic_DNA"/>
</dbReference>
<dbReference type="KEGG" id="alus:STSP2_03441"/>
<dbReference type="PANTHER" id="PTHR42920">
    <property type="entry name" value="OS03G0707200 PROTEIN-RELATED"/>
    <property type="match status" value="1"/>
</dbReference>
<dbReference type="InterPro" id="IPR051258">
    <property type="entry name" value="Diverse_Substrate_Transporter"/>
</dbReference>
<dbReference type="Gene3D" id="1.10.3730.20">
    <property type="match status" value="1"/>
</dbReference>
<feature type="transmembrane region" description="Helical" evidence="6">
    <location>
        <begin position="102"/>
        <end position="119"/>
    </location>
</feature>
<feature type="domain" description="EamA" evidence="7">
    <location>
        <begin position="152"/>
        <end position="284"/>
    </location>
</feature>
<comment type="subcellular location">
    <subcellularLocation>
        <location evidence="1">Cell membrane</location>
        <topology evidence="1">Multi-pass membrane protein</topology>
    </subcellularLocation>
</comment>
<keyword evidence="3 6" id="KW-0812">Transmembrane</keyword>
<evidence type="ECO:0000313" key="8">
    <source>
        <dbReference type="EMBL" id="AQT70235.1"/>
    </source>
</evidence>
<evidence type="ECO:0000256" key="4">
    <source>
        <dbReference type="ARBA" id="ARBA00022989"/>
    </source>
</evidence>
<dbReference type="RefSeq" id="WP_146663836.1">
    <property type="nucleotide sequence ID" value="NZ_CP019791.1"/>
</dbReference>
<accession>A0A1U9NQY6</accession>
<gene>
    <name evidence="8" type="ORF">STSP2_03441</name>
</gene>
<feature type="transmembrane region" description="Helical" evidence="6">
    <location>
        <begin position="70"/>
        <end position="90"/>
    </location>
</feature>
<keyword evidence="4 6" id="KW-1133">Transmembrane helix</keyword>
<dbReference type="GO" id="GO:0005886">
    <property type="term" value="C:plasma membrane"/>
    <property type="evidence" value="ECO:0007669"/>
    <property type="project" value="UniProtKB-SubCell"/>
</dbReference>
<dbReference type="OrthoDB" id="9804865at2"/>
<keyword evidence="9" id="KW-1185">Reference proteome</keyword>
<dbReference type="AlphaFoldDB" id="A0A1U9NQY6"/>
<evidence type="ECO:0000313" key="9">
    <source>
        <dbReference type="Proteomes" id="UP000189674"/>
    </source>
</evidence>
<dbReference type="Proteomes" id="UP000189674">
    <property type="component" value="Chromosome"/>
</dbReference>
<dbReference type="STRING" id="1936003.STSP2_03441"/>
<feature type="transmembrane region" description="Helical" evidence="6">
    <location>
        <begin position="126"/>
        <end position="143"/>
    </location>
</feature>
<feature type="transmembrane region" description="Helical" evidence="6">
    <location>
        <begin position="269"/>
        <end position="291"/>
    </location>
</feature>
<proteinExistence type="predicted"/>
<name>A0A1U9NQY6_9BACT</name>
<dbReference type="PANTHER" id="PTHR42920:SF5">
    <property type="entry name" value="EAMA DOMAIN-CONTAINING PROTEIN"/>
    <property type="match status" value="1"/>
</dbReference>
<feature type="transmembrane region" description="Helical" evidence="6">
    <location>
        <begin position="183"/>
        <end position="202"/>
    </location>
</feature>
<feature type="transmembrane region" description="Helical" evidence="6">
    <location>
        <begin position="214"/>
        <end position="235"/>
    </location>
</feature>
<evidence type="ECO:0000256" key="5">
    <source>
        <dbReference type="ARBA" id="ARBA00023136"/>
    </source>
</evidence>
<reference evidence="9" key="1">
    <citation type="submission" date="2017-02" db="EMBL/GenBank/DDBJ databases">
        <title>Comparative genomics and description of representatives of a novel lineage of planctomycetes thriving in anoxic sediments.</title>
        <authorList>
            <person name="Spring S."/>
            <person name="Bunk B."/>
            <person name="Sproer C."/>
        </authorList>
    </citation>
    <scope>NUCLEOTIDE SEQUENCE [LARGE SCALE GENOMIC DNA]</scope>
    <source>
        <strain evidence="9">ST-NAGAB-D1</strain>
    </source>
</reference>
<keyword evidence="2" id="KW-1003">Cell membrane</keyword>
<evidence type="ECO:0000256" key="1">
    <source>
        <dbReference type="ARBA" id="ARBA00004651"/>
    </source>
</evidence>
<keyword evidence="5 6" id="KW-0472">Membrane</keyword>
<feature type="transmembrane region" description="Helical" evidence="6">
    <location>
        <begin position="242"/>
        <end position="263"/>
    </location>
</feature>
<evidence type="ECO:0000256" key="2">
    <source>
        <dbReference type="ARBA" id="ARBA00022475"/>
    </source>
</evidence>
<sequence length="308" mass="32195">MGKSVLKSDLLLLLTSFVWGTAFVAQRKGLDYVGPMTYNAWRFGIGAVILLPILFAGLRREAVKAPAQRINWIWGALGAGAMLFAGASLQQIGLLYTTAGKAGFITGLYVVLVPIGGLFLGQRAGVSLWIGAGLSVAGLYLLSGVGSAEMVTGDFLVLAGAFFWAGHVLLIGHLAGKADPFRVAIVQFAAVAVLSMIASVVFESADLRDIVDAAVPIAYGGLLSVGLGFTMQVVAQKDCLPGHAAIIMSLETVFAALAGWIVLHEMLEPTGIAGCGLILAGMLAVQMPIIYSRRQQSISSSLDKEAKS</sequence>
<evidence type="ECO:0000256" key="3">
    <source>
        <dbReference type="ARBA" id="ARBA00022692"/>
    </source>
</evidence>